<accession>A4AAF0</accession>
<name>A4AAF0_9GAMM</name>
<keyword evidence="4" id="KW-1185">Reference proteome</keyword>
<dbReference type="InterPro" id="IPR027385">
    <property type="entry name" value="Beta-barrel_OMP"/>
</dbReference>
<evidence type="ECO:0000259" key="2">
    <source>
        <dbReference type="Pfam" id="PF13505"/>
    </source>
</evidence>
<dbReference type="Proteomes" id="UP000019205">
    <property type="component" value="Chromosome"/>
</dbReference>
<dbReference type="OrthoDB" id="6195779at2"/>
<sequence>MSGLVLNALYDIGQFSNVTPYFLLGYGRASVDTKYDFPNRGRAEIDGSSEIIQAGFGADIFFDERTTFDVKYRFRRAGLNAGGLDADIDAHILERGIRYAF</sequence>
<feature type="domain" description="Outer membrane protein beta-barrel" evidence="2">
    <location>
        <begin position="7"/>
        <end position="101"/>
    </location>
</feature>
<reference evidence="3 4" key="1">
    <citation type="journal article" date="2007" name="Proc. Natl. Acad. Sci. U.S.A.">
        <title>Characterization of a marine gammaproteobacterium capable of aerobic anoxygenic photosynthesis.</title>
        <authorList>
            <person name="Fuchs B.M."/>
            <person name="Spring S."/>
            <person name="Teeling H."/>
            <person name="Quast C."/>
            <person name="Wulf J."/>
            <person name="Schattenhofer M."/>
            <person name="Yan S."/>
            <person name="Ferriera S."/>
            <person name="Johnson J."/>
            <person name="Glockner F.O."/>
            <person name="Amann R."/>
        </authorList>
    </citation>
    <scope>NUCLEOTIDE SEQUENCE [LARGE SCALE GENOMIC DNA]</scope>
    <source>
        <strain evidence="3">KT71</strain>
    </source>
</reference>
<evidence type="ECO:0000313" key="3">
    <source>
        <dbReference type="EMBL" id="EAQ97027.2"/>
    </source>
</evidence>
<dbReference type="EMBL" id="AAOA02000003">
    <property type="protein sequence ID" value="EAQ97027.2"/>
    <property type="molecule type" value="Genomic_DNA"/>
</dbReference>
<protein>
    <submittedName>
        <fullName evidence="3">Opacity protein</fullName>
    </submittedName>
</protein>
<reference evidence="3 4" key="2">
    <citation type="journal article" date="2009" name="PLoS ONE">
        <title>The photosynthetic apparatus and its regulation in the aerobic gammaproteobacterium Congregibacter litoralis gen. nov., sp. nov.</title>
        <authorList>
            <person name="Spring S."/>
            <person name="Lunsdorf H."/>
            <person name="Fuchs B.M."/>
            <person name="Tindall B.J."/>
        </authorList>
    </citation>
    <scope>NUCLEOTIDE SEQUENCE [LARGE SCALE GENOMIC DNA]</scope>
    <source>
        <strain evidence="3">KT71</strain>
    </source>
</reference>
<dbReference type="SUPFAM" id="SSF56925">
    <property type="entry name" value="OMPA-like"/>
    <property type="match status" value="1"/>
</dbReference>
<gene>
    <name evidence="3" type="ORF">KT71_12230</name>
</gene>
<proteinExistence type="predicted"/>
<dbReference type="InterPro" id="IPR011250">
    <property type="entry name" value="OMP/PagP_B-barrel"/>
</dbReference>
<dbReference type="RefSeq" id="WP_023660044.1">
    <property type="nucleotide sequence ID" value="NZ_CM002299.1"/>
</dbReference>
<dbReference type="AlphaFoldDB" id="A4AAF0"/>
<dbReference type="HOGENOM" id="CLU_2286718_0_0_6"/>
<dbReference type="Gene3D" id="2.40.160.20">
    <property type="match status" value="1"/>
</dbReference>
<evidence type="ECO:0000256" key="1">
    <source>
        <dbReference type="ARBA" id="ARBA00022729"/>
    </source>
</evidence>
<dbReference type="Pfam" id="PF13505">
    <property type="entry name" value="OMP_b-brl"/>
    <property type="match status" value="1"/>
</dbReference>
<evidence type="ECO:0000313" key="4">
    <source>
        <dbReference type="Proteomes" id="UP000019205"/>
    </source>
</evidence>
<keyword evidence="1" id="KW-0732">Signal</keyword>
<dbReference type="STRING" id="314285.KT71_12230"/>
<organism evidence="3 4">
    <name type="scientific">Congregibacter litoralis KT71</name>
    <dbReference type="NCBI Taxonomy" id="314285"/>
    <lineage>
        <taxon>Bacteria</taxon>
        <taxon>Pseudomonadati</taxon>
        <taxon>Pseudomonadota</taxon>
        <taxon>Gammaproteobacteria</taxon>
        <taxon>Cellvibrionales</taxon>
        <taxon>Halieaceae</taxon>
        <taxon>Congregibacter</taxon>
    </lineage>
</organism>
<comment type="caution">
    <text evidence="3">The sequence shown here is derived from an EMBL/GenBank/DDBJ whole genome shotgun (WGS) entry which is preliminary data.</text>
</comment>